<feature type="transmembrane region" description="Helical" evidence="1">
    <location>
        <begin position="248"/>
        <end position="268"/>
    </location>
</feature>
<sequence>MKISFINRVLAVINIVYIGIIFVFYVNETGNRGFYNDDDEFVFWYWVILLIIEFAVFWLYGGFLKEKKGVELTNKDKILIALMPLVTIISTPLIYMAFDVKNLLVLFIGLAFNLAIPILLYGDYRRKFILKIQEVEKEKIEPVEREKIEPVEQEKIELREYPVSANPFWQSVSKLILVISCIGLVFVFIAAFMEPLLFINIPFIALYLYCGFKFLYKTKRIYLYFLFGIINRLIENIPQQAFEQNINLATITILWTIITMAIPVVEFYKYKKGKYY</sequence>
<keyword evidence="1" id="KW-1133">Transmembrane helix</keyword>
<feature type="transmembrane region" description="Helical" evidence="1">
    <location>
        <begin position="199"/>
        <end position="216"/>
    </location>
</feature>
<keyword evidence="1" id="KW-0472">Membrane</keyword>
<feature type="transmembrane region" description="Helical" evidence="1">
    <location>
        <begin position="80"/>
        <end position="98"/>
    </location>
</feature>
<evidence type="ECO:0000313" key="3">
    <source>
        <dbReference type="Proteomes" id="UP000037997"/>
    </source>
</evidence>
<dbReference type="Proteomes" id="UP000037997">
    <property type="component" value="Unassembled WGS sequence"/>
</dbReference>
<dbReference type="PATRIC" id="fig|35818.11.peg.91"/>
<dbReference type="EMBL" id="JNOC01000107">
    <property type="protein sequence ID" value="KPH54719.1"/>
    <property type="molecule type" value="Genomic_DNA"/>
</dbReference>
<dbReference type="RefSeq" id="WP_054198724.1">
    <property type="nucleotide sequence ID" value="NZ_JNOC01000107.1"/>
</dbReference>
<proteinExistence type="predicted"/>
<feature type="transmembrane region" description="Helical" evidence="1">
    <location>
        <begin position="104"/>
        <end position="122"/>
    </location>
</feature>
<feature type="transmembrane region" description="Helical" evidence="1">
    <location>
        <begin position="175"/>
        <end position="193"/>
    </location>
</feature>
<accession>A0A0N0LT24</accession>
<evidence type="ECO:0000313" key="2">
    <source>
        <dbReference type="EMBL" id="KPH54719.1"/>
    </source>
</evidence>
<comment type="caution">
    <text evidence="2">The sequence shown here is derived from an EMBL/GenBank/DDBJ whole genome shotgun (WGS) entry which is preliminary data.</text>
</comment>
<evidence type="ECO:0000256" key="1">
    <source>
        <dbReference type="SAM" id="Phobius"/>
    </source>
</evidence>
<keyword evidence="1" id="KW-0812">Transmembrane</keyword>
<organism evidence="2 3">
    <name type="scientific">Helicobacter pullorum</name>
    <dbReference type="NCBI Taxonomy" id="35818"/>
    <lineage>
        <taxon>Bacteria</taxon>
        <taxon>Pseudomonadati</taxon>
        <taxon>Campylobacterota</taxon>
        <taxon>Epsilonproteobacteria</taxon>
        <taxon>Campylobacterales</taxon>
        <taxon>Helicobacteraceae</taxon>
        <taxon>Helicobacter</taxon>
    </lineage>
</organism>
<name>A0A0N0LT24_9HELI</name>
<reference evidence="2 3" key="1">
    <citation type="submission" date="2014-06" db="EMBL/GenBank/DDBJ databases">
        <title>Helicobacter pullorum isolates in fresh chicken meat - phenotypic and genotypic features.</title>
        <authorList>
            <person name="Borges V."/>
            <person name="Santos A."/>
            <person name="Correia C.B."/>
            <person name="Saraiva M."/>
            <person name="Menard A."/>
            <person name="Vieira L."/>
            <person name="Sampaio D.A."/>
            <person name="Gomes J.P."/>
            <person name="Oleastro M."/>
        </authorList>
    </citation>
    <scope>NUCLEOTIDE SEQUENCE [LARGE SCALE GENOMIC DNA]</scope>
    <source>
        <strain evidence="2 3">229334/12</strain>
    </source>
</reference>
<feature type="transmembrane region" description="Helical" evidence="1">
    <location>
        <begin position="41"/>
        <end position="60"/>
    </location>
</feature>
<protein>
    <submittedName>
        <fullName evidence="2">Uncharacterized protein</fullName>
    </submittedName>
</protein>
<gene>
    <name evidence="2" type="ORF">HPU229334_00465</name>
</gene>
<dbReference type="AlphaFoldDB" id="A0A0N0LT24"/>
<feature type="transmembrane region" description="Helical" evidence="1">
    <location>
        <begin position="9"/>
        <end position="26"/>
    </location>
</feature>